<protein>
    <recommendedName>
        <fullName evidence="1">diguanylate cyclase</fullName>
        <ecNumber evidence="1">2.7.7.65</ecNumber>
    </recommendedName>
</protein>
<keyword evidence="6" id="KW-0808">Transferase</keyword>
<organism evidence="6 7">
    <name type="scientific">Paracoccus aminophilus JCM 7686</name>
    <dbReference type="NCBI Taxonomy" id="1367847"/>
    <lineage>
        <taxon>Bacteria</taxon>
        <taxon>Pseudomonadati</taxon>
        <taxon>Pseudomonadota</taxon>
        <taxon>Alphaproteobacteria</taxon>
        <taxon>Rhodobacterales</taxon>
        <taxon>Paracoccaceae</taxon>
        <taxon>Paracoccus</taxon>
    </lineage>
</organism>
<keyword evidence="7" id="KW-1185">Reference proteome</keyword>
<dbReference type="InterPro" id="IPR043128">
    <property type="entry name" value="Rev_trsase/Diguanyl_cyclase"/>
</dbReference>
<dbReference type="PANTHER" id="PTHR45138">
    <property type="entry name" value="REGULATORY COMPONENTS OF SENSORY TRANSDUCTION SYSTEM"/>
    <property type="match status" value="1"/>
</dbReference>
<evidence type="ECO:0000256" key="3">
    <source>
        <dbReference type="PROSITE-ProRule" id="PRU00169"/>
    </source>
</evidence>
<comment type="caution">
    <text evidence="3">Lacks conserved residue(s) required for the propagation of feature annotation.</text>
</comment>
<dbReference type="InterPro" id="IPR011006">
    <property type="entry name" value="CheY-like_superfamily"/>
</dbReference>
<dbReference type="Proteomes" id="UP000015480">
    <property type="component" value="Chromosome"/>
</dbReference>
<dbReference type="eggNOG" id="COG0745">
    <property type="taxonomic scope" value="Bacteria"/>
</dbReference>
<evidence type="ECO:0000256" key="1">
    <source>
        <dbReference type="ARBA" id="ARBA00012528"/>
    </source>
</evidence>
<dbReference type="PATRIC" id="fig|1367847.3.peg.2095"/>
<evidence type="ECO:0000256" key="2">
    <source>
        <dbReference type="ARBA" id="ARBA00034247"/>
    </source>
</evidence>
<dbReference type="GO" id="GO:0005886">
    <property type="term" value="C:plasma membrane"/>
    <property type="evidence" value="ECO:0007669"/>
    <property type="project" value="TreeGrafter"/>
</dbReference>
<dbReference type="Gene3D" id="3.30.70.270">
    <property type="match status" value="1"/>
</dbReference>
<dbReference type="InterPro" id="IPR001789">
    <property type="entry name" value="Sig_transdc_resp-reg_receiver"/>
</dbReference>
<evidence type="ECO:0000259" key="4">
    <source>
        <dbReference type="PROSITE" id="PS50110"/>
    </source>
</evidence>
<sequence>MSGRIMIVDGVPTNRIVMKVRLAAASHDVTAVGSGQEALDRLAADLPRIVVIGSALPDYPAAELCRALRRRPGGQSFAILVQATNGQGAEALHAGATCLFDPQDDEHTLLARIRSLLREMPDSAEAETSGAGWQITAEPVRQTRLRAVFIADQIGTGLSWRYALQDHLGCDIDLRDPERALSEAQSGPSADLYLIAADIQRRGDGLRLMAELRSRPLSREAAFLVVVRPDRSDLTAMALDLGAADVLPHALIDRPTAAEAGLRIQAQISQKLLSDRRRREARRNLVWAMTDPLTGLYNRRFAMPRLQDMIARSAEDGKGVAVLALDLDRFKRVNDGFGHAAGDQTLIAVAERLRDALPPDALIARIGGEEFIAAAVIQSPDEAQALAEALRCAIGESPIHVEGDDAAIELVMTVSVGVAVMVAGSPTKSLTPELLLARADRALLIAKSQGRNRIVVAPQGLAA</sequence>
<dbReference type="SMART" id="SM00448">
    <property type="entry name" value="REC"/>
    <property type="match status" value="1"/>
</dbReference>
<dbReference type="GO" id="GO:0043709">
    <property type="term" value="P:cell adhesion involved in single-species biofilm formation"/>
    <property type="evidence" value="ECO:0007669"/>
    <property type="project" value="TreeGrafter"/>
</dbReference>
<dbReference type="InterPro" id="IPR000160">
    <property type="entry name" value="GGDEF_dom"/>
</dbReference>
<reference evidence="6 7" key="1">
    <citation type="journal article" date="2014" name="BMC Genomics">
        <title>Architecture and functions of a multipartite genome of the methylotrophic bacterium Paracoccus aminophilus JCM 7686, containing primary and secondary chromids.</title>
        <authorList>
            <person name="Dziewit L."/>
            <person name="Czarnecki J."/>
            <person name="Wibberg D."/>
            <person name="Radlinska M."/>
            <person name="Mrozek P."/>
            <person name="Szymczak M."/>
            <person name="Schluter A."/>
            <person name="Puhler A."/>
            <person name="Bartosik D."/>
        </authorList>
    </citation>
    <scope>NUCLEOTIDE SEQUENCE [LARGE SCALE GENOMIC DNA]</scope>
    <source>
        <strain evidence="6">JCM 7686</strain>
    </source>
</reference>
<gene>
    <name evidence="6" type="ORF">JCM7686_2100</name>
</gene>
<dbReference type="STRING" id="1367847.JCM7686_2100"/>
<dbReference type="KEGG" id="pami:JCM7686_2100"/>
<dbReference type="PROSITE" id="PS50887">
    <property type="entry name" value="GGDEF"/>
    <property type="match status" value="1"/>
</dbReference>
<dbReference type="Pfam" id="PF00990">
    <property type="entry name" value="GGDEF"/>
    <property type="match status" value="1"/>
</dbReference>
<keyword evidence="6" id="KW-0548">Nucleotidyltransferase</keyword>
<proteinExistence type="predicted"/>
<dbReference type="PROSITE" id="PS50110">
    <property type="entry name" value="RESPONSE_REGULATORY"/>
    <property type="match status" value="1"/>
</dbReference>
<accession>S5YVE2</accession>
<evidence type="ECO:0000313" key="6">
    <source>
        <dbReference type="EMBL" id="AGT09181.1"/>
    </source>
</evidence>
<dbReference type="InterPro" id="IPR050469">
    <property type="entry name" value="Diguanylate_Cyclase"/>
</dbReference>
<feature type="domain" description="Response regulatory" evidence="4">
    <location>
        <begin position="4"/>
        <end position="117"/>
    </location>
</feature>
<dbReference type="NCBIfam" id="TIGR00254">
    <property type="entry name" value="GGDEF"/>
    <property type="match status" value="1"/>
</dbReference>
<name>S5YVE2_PARAH</name>
<dbReference type="GO" id="GO:1902201">
    <property type="term" value="P:negative regulation of bacterial-type flagellum-dependent cell motility"/>
    <property type="evidence" value="ECO:0007669"/>
    <property type="project" value="TreeGrafter"/>
</dbReference>
<dbReference type="AlphaFoldDB" id="S5YVE2"/>
<dbReference type="CDD" id="cd01949">
    <property type="entry name" value="GGDEF"/>
    <property type="match status" value="1"/>
</dbReference>
<dbReference type="eggNOG" id="COG3706">
    <property type="taxonomic scope" value="Bacteria"/>
</dbReference>
<dbReference type="EMBL" id="CP006650">
    <property type="protein sequence ID" value="AGT09181.1"/>
    <property type="molecule type" value="Genomic_DNA"/>
</dbReference>
<evidence type="ECO:0000259" key="5">
    <source>
        <dbReference type="PROSITE" id="PS50887"/>
    </source>
</evidence>
<dbReference type="EC" id="2.7.7.65" evidence="1"/>
<feature type="domain" description="GGDEF" evidence="5">
    <location>
        <begin position="318"/>
        <end position="459"/>
    </location>
</feature>
<dbReference type="FunFam" id="3.30.70.270:FF:000001">
    <property type="entry name" value="Diguanylate cyclase domain protein"/>
    <property type="match status" value="1"/>
</dbReference>
<evidence type="ECO:0000313" key="7">
    <source>
        <dbReference type="Proteomes" id="UP000015480"/>
    </source>
</evidence>
<dbReference type="PANTHER" id="PTHR45138:SF9">
    <property type="entry name" value="DIGUANYLATE CYCLASE DGCM-RELATED"/>
    <property type="match status" value="1"/>
</dbReference>
<dbReference type="RefSeq" id="WP_020950819.1">
    <property type="nucleotide sequence ID" value="NC_022041.1"/>
</dbReference>
<dbReference type="GO" id="GO:0052621">
    <property type="term" value="F:diguanylate cyclase activity"/>
    <property type="evidence" value="ECO:0007669"/>
    <property type="project" value="UniProtKB-EC"/>
</dbReference>
<dbReference type="SUPFAM" id="SSF52172">
    <property type="entry name" value="CheY-like"/>
    <property type="match status" value="2"/>
</dbReference>
<dbReference type="HOGENOM" id="CLU_000445_11_28_5"/>
<dbReference type="InterPro" id="IPR029787">
    <property type="entry name" value="Nucleotide_cyclase"/>
</dbReference>
<dbReference type="Gene3D" id="3.40.50.2300">
    <property type="match status" value="1"/>
</dbReference>
<dbReference type="OrthoDB" id="9812260at2"/>
<dbReference type="SMART" id="SM00267">
    <property type="entry name" value="GGDEF"/>
    <property type="match status" value="1"/>
</dbReference>
<dbReference type="GO" id="GO:0000160">
    <property type="term" value="P:phosphorelay signal transduction system"/>
    <property type="evidence" value="ECO:0007669"/>
    <property type="project" value="InterPro"/>
</dbReference>
<dbReference type="SUPFAM" id="SSF55073">
    <property type="entry name" value="Nucleotide cyclase"/>
    <property type="match status" value="1"/>
</dbReference>
<comment type="catalytic activity">
    <reaction evidence="2">
        <text>2 GTP = 3',3'-c-di-GMP + 2 diphosphate</text>
        <dbReference type="Rhea" id="RHEA:24898"/>
        <dbReference type="ChEBI" id="CHEBI:33019"/>
        <dbReference type="ChEBI" id="CHEBI:37565"/>
        <dbReference type="ChEBI" id="CHEBI:58805"/>
        <dbReference type="EC" id="2.7.7.65"/>
    </reaction>
</comment>